<name>A4RSH4_OSTLU</name>
<dbReference type="GeneID" id="5000078"/>
<feature type="domain" description="J" evidence="9">
    <location>
        <begin position="2"/>
        <end position="64"/>
    </location>
</feature>
<dbReference type="GO" id="GO:0000390">
    <property type="term" value="P:spliceosomal complex disassembly"/>
    <property type="evidence" value="ECO:0007669"/>
    <property type="project" value="TreeGrafter"/>
</dbReference>
<dbReference type="STRING" id="436017.A4RSH4"/>
<keyword evidence="8" id="KW-0539">Nucleus</keyword>
<dbReference type="GO" id="GO:0046872">
    <property type="term" value="F:metal ion binding"/>
    <property type="evidence" value="ECO:0007669"/>
    <property type="project" value="UniProtKB-KW"/>
</dbReference>
<sequence>MDHYATLGVPSSADAAQVRDAYKRAALRAHPDRARGDARAFLELKRAYDCLVDATARKRYDAALASRRARPLAETIDAEEMDVVCVMMGREGERGASGGVDAYARACRCGDAYEIPVAELQRLRRELHDECVLECGGCSLRISVRLKPIGADEAHASARVARA</sequence>
<dbReference type="SUPFAM" id="SSF46565">
    <property type="entry name" value="Chaperone J-domain"/>
    <property type="match status" value="1"/>
</dbReference>
<dbReference type="AlphaFoldDB" id="A4RSH4"/>
<evidence type="ECO:0000256" key="1">
    <source>
        <dbReference type="ARBA" id="ARBA00004123"/>
    </source>
</evidence>
<organism evidence="11 12">
    <name type="scientific">Ostreococcus lucimarinus (strain CCE9901)</name>
    <dbReference type="NCBI Taxonomy" id="436017"/>
    <lineage>
        <taxon>Eukaryota</taxon>
        <taxon>Viridiplantae</taxon>
        <taxon>Chlorophyta</taxon>
        <taxon>Mamiellophyceae</taxon>
        <taxon>Mamiellales</taxon>
        <taxon>Bathycoccaceae</taxon>
        <taxon>Ostreococcus</taxon>
    </lineage>
</organism>
<dbReference type="KEGG" id="olu:OSTLU_92328"/>
<comment type="subcellular location">
    <subcellularLocation>
        <location evidence="2">Cytoplasm</location>
    </subcellularLocation>
    <subcellularLocation>
        <location evidence="1">Nucleus</location>
    </subcellularLocation>
</comment>
<dbReference type="Pfam" id="PF05207">
    <property type="entry name" value="Zn_ribbon_CSL"/>
    <property type="match status" value="1"/>
</dbReference>
<evidence type="ECO:0000256" key="3">
    <source>
        <dbReference type="ARBA" id="ARBA00006169"/>
    </source>
</evidence>
<evidence type="ECO:0000256" key="2">
    <source>
        <dbReference type="ARBA" id="ARBA00004496"/>
    </source>
</evidence>
<keyword evidence="4" id="KW-0963">Cytoplasm</keyword>
<keyword evidence="7" id="KW-0143">Chaperone</keyword>
<evidence type="ECO:0008006" key="13">
    <source>
        <dbReference type="Google" id="ProtNLM"/>
    </source>
</evidence>
<dbReference type="PROSITE" id="PS51074">
    <property type="entry name" value="DPH_MB"/>
    <property type="match status" value="1"/>
</dbReference>
<protein>
    <recommendedName>
        <fullName evidence="13">J domain-containing protein</fullName>
    </recommendedName>
</protein>
<dbReference type="PROSITE" id="PS50076">
    <property type="entry name" value="DNAJ_2"/>
    <property type="match status" value="1"/>
</dbReference>
<dbReference type="Proteomes" id="UP000001568">
    <property type="component" value="Chromosome 2"/>
</dbReference>
<evidence type="ECO:0000259" key="10">
    <source>
        <dbReference type="PROSITE" id="PS51074"/>
    </source>
</evidence>
<evidence type="ECO:0000259" key="9">
    <source>
        <dbReference type="PROSITE" id="PS50076"/>
    </source>
</evidence>
<dbReference type="PANTHER" id="PTHR44313">
    <property type="entry name" value="DNAJ HOMOLOG SUBFAMILY C MEMBER 17"/>
    <property type="match status" value="1"/>
</dbReference>
<dbReference type="Gramene" id="ABO94782">
    <property type="protein sequence ID" value="ABO94782"/>
    <property type="gene ID" value="OSTLU_92328"/>
</dbReference>
<dbReference type="Gene3D" id="1.10.287.110">
    <property type="entry name" value="DnaJ domain"/>
    <property type="match status" value="1"/>
</dbReference>
<dbReference type="SMART" id="SM00271">
    <property type="entry name" value="DnaJ"/>
    <property type="match status" value="1"/>
</dbReference>
<keyword evidence="6" id="KW-0408">Iron</keyword>
<accession>A4RSH4</accession>
<dbReference type="PRINTS" id="PR00625">
    <property type="entry name" value="JDOMAIN"/>
</dbReference>
<keyword evidence="5" id="KW-0479">Metal-binding</keyword>
<dbReference type="InterPro" id="IPR001623">
    <property type="entry name" value="DnaJ_domain"/>
</dbReference>
<dbReference type="EMBL" id="CP000582">
    <property type="protein sequence ID" value="ABO94782.1"/>
    <property type="molecule type" value="Genomic_DNA"/>
</dbReference>
<evidence type="ECO:0000256" key="6">
    <source>
        <dbReference type="ARBA" id="ARBA00023004"/>
    </source>
</evidence>
<dbReference type="CDD" id="cd06257">
    <property type="entry name" value="DnaJ"/>
    <property type="match status" value="1"/>
</dbReference>
<dbReference type="RefSeq" id="XP_001416489.1">
    <property type="nucleotide sequence ID" value="XM_001416452.1"/>
</dbReference>
<evidence type="ECO:0000256" key="4">
    <source>
        <dbReference type="ARBA" id="ARBA00022490"/>
    </source>
</evidence>
<dbReference type="PANTHER" id="PTHR44313:SF1">
    <property type="entry name" value="DNAJ HOMOLOG SUBFAMILY C MEMBER 17"/>
    <property type="match status" value="1"/>
</dbReference>
<comment type="similarity">
    <text evidence="3">Belongs to the DPH4 family.</text>
</comment>
<dbReference type="Pfam" id="PF00226">
    <property type="entry name" value="DnaJ"/>
    <property type="match status" value="1"/>
</dbReference>
<gene>
    <name evidence="11" type="ORF">OSTLU_92328</name>
</gene>
<reference evidence="11 12" key="1">
    <citation type="journal article" date="2007" name="Proc. Natl. Acad. Sci. U.S.A.">
        <title>The tiny eukaryote Ostreococcus provides genomic insights into the paradox of plankton speciation.</title>
        <authorList>
            <person name="Palenik B."/>
            <person name="Grimwood J."/>
            <person name="Aerts A."/>
            <person name="Rouze P."/>
            <person name="Salamov A."/>
            <person name="Putnam N."/>
            <person name="Dupont C."/>
            <person name="Jorgensen R."/>
            <person name="Derelle E."/>
            <person name="Rombauts S."/>
            <person name="Zhou K."/>
            <person name="Otillar R."/>
            <person name="Merchant S.S."/>
            <person name="Podell S."/>
            <person name="Gaasterland T."/>
            <person name="Napoli C."/>
            <person name="Gendler K."/>
            <person name="Manuell A."/>
            <person name="Tai V."/>
            <person name="Vallon O."/>
            <person name="Piganeau G."/>
            <person name="Jancek S."/>
            <person name="Heijde M."/>
            <person name="Jabbari K."/>
            <person name="Bowler C."/>
            <person name="Lohr M."/>
            <person name="Robbens S."/>
            <person name="Werner G."/>
            <person name="Dubchak I."/>
            <person name="Pazour G.J."/>
            <person name="Ren Q."/>
            <person name="Paulsen I."/>
            <person name="Delwiche C."/>
            <person name="Schmutz J."/>
            <person name="Rokhsar D."/>
            <person name="Van de Peer Y."/>
            <person name="Moreau H."/>
            <person name="Grigoriev I.V."/>
        </authorList>
    </citation>
    <scope>NUCLEOTIDE SEQUENCE [LARGE SCALE GENOMIC DNA]</scope>
    <source>
        <strain evidence="11 12">CCE9901</strain>
    </source>
</reference>
<proteinExistence type="inferred from homology"/>
<dbReference type="HOGENOM" id="CLU_017633_7_2_1"/>
<evidence type="ECO:0000256" key="8">
    <source>
        <dbReference type="ARBA" id="ARBA00023242"/>
    </source>
</evidence>
<dbReference type="Gene3D" id="3.10.660.10">
    <property type="entry name" value="DPH Zinc finger"/>
    <property type="match status" value="1"/>
</dbReference>
<dbReference type="OrthoDB" id="547590at2759"/>
<dbReference type="OMA" id="RCECDSC"/>
<dbReference type="InterPro" id="IPR036869">
    <property type="entry name" value="J_dom_sf"/>
</dbReference>
<dbReference type="GO" id="GO:0005681">
    <property type="term" value="C:spliceosomal complex"/>
    <property type="evidence" value="ECO:0007669"/>
    <property type="project" value="TreeGrafter"/>
</dbReference>
<dbReference type="eggNOG" id="KOG0714">
    <property type="taxonomic scope" value="Eukaryota"/>
</dbReference>
<dbReference type="SUPFAM" id="SSF144217">
    <property type="entry name" value="CSL zinc finger"/>
    <property type="match status" value="1"/>
</dbReference>
<dbReference type="InterPro" id="IPR036671">
    <property type="entry name" value="DPH_MB_sf"/>
</dbReference>
<evidence type="ECO:0000256" key="5">
    <source>
        <dbReference type="ARBA" id="ARBA00022723"/>
    </source>
</evidence>
<keyword evidence="12" id="KW-1185">Reference proteome</keyword>
<feature type="domain" description="DPH-type MB" evidence="10">
    <location>
        <begin position="72"/>
        <end position="147"/>
    </location>
</feature>
<evidence type="ECO:0000256" key="7">
    <source>
        <dbReference type="ARBA" id="ARBA00023186"/>
    </source>
</evidence>
<dbReference type="InterPro" id="IPR052094">
    <property type="entry name" value="Pre-mRNA-splicing_ERAD"/>
</dbReference>
<dbReference type="InterPro" id="IPR007872">
    <property type="entry name" value="DPH_MB_dom"/>
</dbReference>
<evidence type="ECO:0000313" key="11">
    <source>
        <dbReference type="EMBL" id="ABO94782.1"/>
    </source>
</evidence>
<dbReference type="GO" id="GO:0005737">
    <property type="term" value="C:cytoplasm"/>
    <property type="evidence" value="ECO:0007669"/>
    <property type="project" value="UniProtKB-SubCell"/>
</dbReference>
<evidence type="ECO:0000313" key="12">
    <source>
        <dbReference type="Proteomes" id="UP000001568"/>
    </source>
</evidence>